<dbReference type="PROSITE" id="PS50042">
    <property type="entry name" value="CNMP_BINDING_3"/>
    <property type="match status" value="1"/>
</dbReference>
<dbReference type="RefSeq" id="WP_264772356.1">
    <property type="nucleotide sequence ID" value="NZ_JAPDOG010000012.1"/>
</dbReference>
<dbReference type="EMBL" id="JAPDOG010000012">
    <property type="protein sequence ID" value="MCW3782624.1"/>
    <property type="molecule type" value="Genomic_DNA"/>
</dbReference>
<protein>
    <submittedName>
        <fullName evidence="8">SulP family inorganic anion transporter</fullName>
    </submittedName>
</protein>
<dbReference type="CDD" id="cd07042">
    <property type="entry name" value="STAS_SulP_like_sulfate_transporter"/>
    <property type="match status" value="1"/>
</dbReference>
<feature type="transmembrane region" description="Helical" evidence="5">
    <location>
        <begin position="295"/>
        <end position="320"/>
    </location>
</feature>
<feature type="transmembrane region" description="Helical" evidence="5">
    <location>
        <begin position="168"/>
        <end position="189"/>
    </location>
</feature>
<evidence type="ECO:0000256" key="3">
    <source>
        <dbReference type="ARBA" id="ARBA00022989"/>
    </source>
</evidence>
<dbReference type="Pfam" id="PF00916">
    <property type="entry name" value="Sulfate_transp"/>
    <property type="match status" value="1"/>
</dbReference>
<dbReference type="PANTHER" id="PTHR43310:SF1">
    <property type="entry name" value="SULFATE TRANSPORTER YBAR-RELATED"/>
    <property type="match status" value="1"/>
</dbReference>
<evidence type="ECO:0000313" key="8">
    <source>
        <dbReference type="EMBL" id="MCW3782624.1"/>
    </source>
</evidence>
<dbReference type="InterPro" id="IPR014710">
    <property type="entry name" value="RmlC-like_jellyroll"/>
</dbReference>
<evidence type="ECO:0000256" key="4">
    <source>
        <dbReference type="ARBA" id="ARBA00023136"/>
    </source>
</evidence>
<feature type="transmembrane region" description="Helical" evidence="5">
    <location>
        <begin position="196"/>
        <end position="218"/>
    </location>
</feature>
<dbReference type="Gene3D" id="2.60.120.10">
    <property type="entry name" value="Jelly Rolls"/>
    <property type="match status" value="1"/>
</dbReference>
<dbReference type="Proteomes" id="UP001207582">
    <property type="component" value="Unassembled WGS sequence"/>
</dbReference>
<dbReference type="Pfam" id="PF01740">
    <property type="entry name" value="STAS"/>
    <property type="match status" value="1"/>
</dbReference>
<keyword evidence="9" id="KW-1185">Reference proteome</keyword>
<feature type="transmembrane region" description="Helical" evidence="5">
    <location>
        <begin position="100"/>
        <end position="119"/>
    </location>
</feature>
<feature type="transmembrane region" description="Helical" evidence="5">
    <location>
        <begin position="332"/>
        <end position="365"/>
    </location>
</feature>
<dbReference type="InterPro" id="IPR002645">
    <property type="entry name" value="STAS_dom"/>
</dbReference>
<comment type="subcellular location">
    <subcellularLocation>
        <location evidence="1">Membrane</location>
        <topology evidence="1">Multi-pass membrane protein</topology>
    </subcellularLocation>
</comment>
<feature type="transmembrane region" description="Helical" evidence="5">
    <location>
        <begin position="131"/>
        <end position="156"/>
    </location>
</feature>
<feature type="domain" description="Cyclic nucleotide-binding" evidence="6">
    <location>
        <begin position="601"/>
        <end position="692"/>
    </location>
</feature>
<name>A0ABT3J4L9_9RHOB</name>
<dbReference type="InterPro" id="IPR000595">
    <property type="entry name" value="cNMP-bd_dom"/>
</dbReference>
<feature type="transmembrane region" description="Helical" evidence="5">
    <location>
        <begin position="12"/>
        <end position="34"/>
    </location>
</feature>
<organism evidence="8 9">
    <name type="scientific">Defluviimonas salinarum</name>
    <dbReference type="NCBI Taxonomy" id="2992147"/>
    <lineage>
        <taxon>Bacteria</taxon>
        <taxon>Pseudomonadati</taxon>
        <taxon>Pseudomonadota</taxon>
        <taxon>Alphaproteobacteria</taxon>
        <taxon>Rhodobacterales</taxon>
        <taxon>Paracoccaceae</taxon>
        <taxon>Albidovulum</taxon>
    </lineage>
</organism>
<feature type="transmembrane region" description="Helical" evidence="5">
    <location>
        <begin position="75"/>
        <end position="94"/>
    </location>
</feature>
<comment type="caution">
    <text evidence="8">The sequence shown here is derived from an EMBL/GenBank/DDBJ whole genome shotgun (WGS) entry which is preliminary data.</text>
</comment>
<gene>
    <name evidence="8" type="ORF">OM960_13615</name>
</gene>
<dbReference type="InterPro" id="IPR011547">
    <property type="entry name" value="SLC26A/SulP_dom"/>
</dbReference>
<keyword evidence="3 5" id="KW-1133">Transmembrane helix</keyword>
<feature type="transmembrane region" description="Helical" evidence="5">
    <location>
        <begin position="254"/>
        <end position="274"/>
    </location>
</feature>
<dbReference type="InterPro" id="IPR052706">
    <property type="entry name" value="Membrane-Transporter-like"/>
</dbReference>
<dbReference type="Pfam" id="PF00027">
    <property type="entry name" value="cNMP_binding"/>
    <property type="match status" value="1"/>
</dbReference>
<evidence type="ECO:0000259" key="7">
    <source>
        <dbReference type="PROSITE" id="PS50801"/>
    </source>
</evidence>
<dbReference type="CDD" id="cd00038">
    <property type="entry name" value="CAP_ED"/>
    <property type="match status" value="1"/>
</dbReference>
<dbReference type="InterPro" id="IPR036513">
    <property type="entry name" value="STAS_dom_sf"/>
</dbReference>
<evidence type="ECO:0000256" key="5">
    <source>
        <dbReference type="SAM" id="Phobius"/>
    </source>
</evidence>
<accession>A0ABT3J4L9</accession>
<evidence type="ECO:0000256" key="1">
    <source>
        <dbReference type="ARBA" id="ARBA00004141"/>
    </source>
</evidence>
<evidence type="ECO:0000313" key="9">
    <source>
        <dbReference type="Proteomes" id="UP001207582"/>
    </source>
</evidence>
<dbReference type="SUPFAM" id="SSF52091">
    <property type="entry name" value="SpoIIaa-like"/>
    <property type="match status" value="1"/>
</dbReference>
<dbReference type="Gene3D" id="3.30.750.24">
    <property type="entry name" value="STAS domain"/>
    <property type="match status" value="1"/>
</dbReference>
<evidence type="ECO:0000259" key="6">
    <source>
        <dbReference type="PROSITE" id="PS50042"/>
    </source>
</evidence>
<dbReference type="PANTHER" id="PTHR43310">
    <property type="entry name" value="SULFATE TRANSPORTER YBAR-RELATED"/>
    <property type="match status" value="1"/>
</dbReference>
<dbReference type="PROSITE" id="PS50801">
    <property type="entry name" value="STAS"/>
    <property type="match status" value="1"/>
</dbReference>
<reference evidence="8 9" key="1">
    <citation type="submission" date="2022-10" db="EMBL/GenBank/DDBJ databases">
        <title>Defluviimonas sp. CAU 1641 isolated from mud.</title>
        <authorList>
            <person name="Kim W."/>
        </authorList>
    </citation>
    <scope>NUCLEOTIDE SEQUENCE [LARGE SCALE GENOMIC DNA]</scope>
    <source>
        <strain evidence="8 9">CAU 1641</strain>
    </source>
</reference>
<feature type="domain" description="STAS" evidence="7">
    <location>
        <begin position="456"/>
        <end position="567"/>
    </location>
</feature>
<keyword evidence="4 5" id="KW-0472">Membrane</keyword>
<feature type="transmembrane region" description="Helical" evidence="5">
    <location>
        <begin position="386"/>
        <end position="418"/>
    </location>
</feature>
<dbReference type="SMART" id="SM00100">
    <property type="entry name" value="cNMP"/>
    <property type="match status" value="1"/>
</dbReference>
<sequence>MTRLAIARPALLGFALGVDALGHCVAIGAFVFAGPLASGVGIGTTLFLVSTLVATMAIARWGGLQGALGIAQDSSIAILAAVTAAAAAAIAGAGNNPLPTALTLIGLSTLLSGAVLFGMGKFGAGRIVRMLPYPVALGFLASSGWLLTRAALMIVANADDLLGLPHAMWTNLVITLPAVTFAVSMMLSLRLWTGAATMMIVLTVFIAGFYLTLAFLGMDVDAARQMGLLPSVTSSGDRAGPDPAFLAQIDWSQILNAGPSLAVVVAINVIAFLLNTSGTELATRSNLDMNRELRVGGLTNATLGLFGGVTSFVSTGSTIFADKLGARGRAMTLAYCAVVLAGGVFAAQVVAAVPVFVTGGLLLFIGLSMLEDWMIAPRRHLTLQDWLTVVAIVAVTATTGLFLGILAGILFALISFVLSYVRIPIIRRNIATQPRRSNVDRSPDREACLRDTWNRVRLARLQGYLFFGSVDRLLEEVYARRVDASGAGTENRPDWLILDFSAVTGMDSSACAGLGKLGYLAPSRRLRVHLCGLSTEVKTALELWRNDFDEAFGFGRSDTLESALEQVEEALLAECPISDAQGGGLEKLLRAAAGAHPRMPELAGLFEVRMLNKGEVLFRQGSDGRDIFVVEEGRLGVYLDRGEDGAMRVRVLTEGAMVGEIARYLHTARGASVVADGPVVVQCLSAATLDRLERDDRDLAAILHATIARELAEKVTRTNLLLLDD</sequence>
<dbReference type="InterPro" id="IPR018490">
    <property type="entry name" value="cNMP-bd_dom_sf"/>
</dbReference>
<proteinExistence type="predicted"/>
<feature type="transmembrane region" description="Helical" evidence="5">
    <location>
        <begin position="40"/>
        <end position="63"/>
    </location>
</feature>
<evidence type="ECO:0000256" key="2">
    <source>
        <dbReference type="ARBA" id="ARBA00022692"/>
    </source>
</evidence>
<dbReference type="SUPFAM" id="SSF51206">
    <property type="entry name" value="cAMP-binding domain-like"/>
    <property type="match status" value="1"/>
</dbReference>
<keyword evidence="2 5" id="KW-0812">Transmembrane</keyword>